<evidence type="ECO:0008006" key="4">
    <source>
        <dbReference type="Google" id="ProtNLM"/>
    </source>
</evidence>
<dbReference type="Pfam" id="PF02894">
    <property type="entry name" value="GFO_IDH_MocA_C"/>
    <property type="match status" value="1"/>
</dbReference>
<dbReference type="SUPFAM" id="SSF51735">
    <property type="entry name" value="NAD(P)-binding Rossmann-fold domains"/>
    <property type="match status" value="1"/>
</dbReference>
<protein>
    <recommendedName>
        <fullName evidence="4">Gfo/Idh/MocA-like oxidoreductase N-terminal domain-containing protein</fullName>
    </recommendedName>
</protein>
<evidence type="ECO:0000259" key="1">
    <source>
        <dbReference type="Pfam" id="PF01408"/>
    </source>
</evidence>
<dbReference type="InterPro" id="IPR036291">
    <property type="entry name" value="NAD(P)-bd_dom_sf"/>
</dbReference>
<reference evidence="3" key="1">
    <citation type="submission" date="2014-12" db="EMBL/GenBank/DDBJ databases">
        <title>Insight into the proteome of Arion vulgaris.</title>
        <authorList>
            <person name="Aradska J."/>
            <person name="Bulat T."/>
            <person name="Smidak R."/>
            <person name="Sarate P."/>
            <person name="Gangsoo J."/>
            <person name="Sialana F."/>
            <person name="Bilban M."/>
            <person name="Lubec G."/>
        </authorList>
    </citation>
    <scope>NUCLEOTIDE SEQUENCE</scope>
    <source>
        <tissue evidence="3">Skin</tissue>
    </source>
</reference>
<dbReference type="InterPro" id="IPR000683">
    <property type="entry name" value="Gfo/Idh/MocA-like_OxRdtase_N"/>
</dbReference>
<dbReference type="PANTHER" id="PTHR43377">
    <property type="entry name" value="BILIVERDIN REDUCTASE A"/>
    <property type="match status" value="1"/>
</dbReference>
<dbReference type="PANTHER" id="PTHR43377:SF2">
    <property type="entry name" value="BINDING ROSSMANN FOLD OXIDOREDUCTASE, PUTATIVE (AFU_ORTHOLOGUE AFUA_4G00560)-RELATED"/>
    <property type="match status" value="1"/>
</dbReference>
<evidence type="ECO:0000313" key="3">
    <source>
        <dbReference type="EMBL" id="CEK84132.1"/>
    </source>
</evidence>
<feature type="domain" description="Gfo/Idh/MocA-like oxidoreductase N-terminal" evidence="1">
    <location>
        <begin position="16"/>
        <end position="137"/>
    </location>
</feature>
<dbReference type="Gene3D" id="3.40.50.720">
    <property type="entry name" value="NAD(P)-binding Rossmann-like Domain"/>
    <property type="match status" value="1"/>
</dbReference>
<dbReference type="AlphaFoldDB" id="A0A0B7AU32"/>
<sequence>MSDKESTKKSKDTPVTCLVVGAGSRGSGYATFAVLYPLEMKVVGVAEPSEARRNRIVKIGTVEKENVFSDWKEAAKKEKFADFVIIATIDRDHKEPAVAFARLGYNILLEKPMAVTEEDCREIVAVCKESNVRLAVCHVLRYTAWVKTIKDIIDSGAIGDVVSIRHTEPVGYWHFAHSYVRGNWRNEATSSFSLLAKSCHDIDLINYWMLPKKCVSVSSFGKLTHFTKKDKPPKATARCLDCPEEPNCPYSAKRLYLNQVKRGNTGWPVSVITDIVDIENVTEALRTGPYGKCVYDTDNDVVSHQVVNFQFDDGATACFNMVAFTKRICAREIKVYGTKGEIVFEDGWNNVTVFDFLTEITTNHNITSNHPGMMAGHGGADYHLMKSFIDTLKGIGHKVVTGPEETLNSHLLVFAAEKARLENRVVTISPDGKF</sequence>
<accession>A0A0B7AU32</accession>
<dbReference type="GO" id="GO:0000166">
    <property type="term" value="F:nucleotide binding"/>
    <property type="evidence" value="ECO:0007669"/>
    <property type="project" value="InterPro"/>
</dbReference>
<gene>
    <name evidence="3" type="primary">ORF140919</name>
</gene>
<organism evidence="3">
    <name type="scientific">Arion vulgaris</name>
    <dbReference type="NCBI Taxonomy" id="1028688"/>
    <lineage>
        <taxon>Eukaryota</taxon>
        <taxon>Metazoa</taxon>
        <taxon>Spiralia</taxon>
        <taxon>Lophotrochozoa</taxon>
        <taxon>Mollusca</taxon>
        <taxon>Gastropoda</taxon>
        <taxon>Heterobranchia</taxon>
        <taxon>Euthyneura</taxon>
        <taxon>Panpulmonata</taxon>
        <taxon>Eupulmonata</taxon>
        <taxon>Stylommatophora</taxon>
        <taxon>Helicina</taxon>
        <taxon>Arionoidea</taxon>
        <taxon>Arionidae</taxon>
        <taxon>Arion</taxon>
    </lineage>
</organism>
<evidence type="ECO:0000259" key="2">
    <source>
        <dbReference type="Pfam" id="PF02894"/>
    </source>
</evidence>
<dbReference type="EMBL" id="HACG01037267">
    <property type="protein sequence ID" value="CEK84132.1"/>
    <property type="molecule type" value="Transcribed_RNA"/>
</dbReference>
<dbReference type="Pfam" id="PF01408">
    <property type="entry name" value="GFO_IDH_MocA"/>
    <property type="match status" value="1"/>
</dbReference>
<feature type="domain" description="Gfo/Idh/MocA-like oxidoreductase C-terminal" evidence="2">
    <location>
        <begin position="150"/>
        <end position="427"/>
    </location>
</feature>
<dbReference type="InterPro" id="IPR004104">
    <property type="entry name" value="Gfo/Idh/MocA-like_OxRdtase_C"/>
</dbReference>
<dbReference type="SUPFAM" id="SSF55347">
    <property type="entry name" value="Glyceraldehyde-3-phosphate dehydrogenase-like, C-terminal domain"/>
    <property type="match status" value="1"/>
</dbReference>
<proteinExistence type="predicted"/>
<dbReference type="InterPro" id="IPR051450">
    <property type="entry name" value="Gfo/Idh/MocA_Oxidoreductases"/>
</dbReference>
<dbReference type="Gene3D" id="3.30.360.10">
    <property type="entry name" value="Dihydrodipicolinate Reductase, domain 2"/>
    <property type="match status" value="1"/>
</dbReference>
<name>A0A0B7AU32_9EUPU</name>